<dbReference type="SMART" id="SM00185">
    <property type="entry name" value="ARM"/>
    <property type="match status" value="5"/>
</dbReference>
<dbReference type="InterPro" id="IPR016024">
    <property type="entry name" value="ARM-type_fold"/>
</dbReference>
<dbReference type="PROSITE" id="PS50077">
    <property type="entry name" value="HEAT_REPEAT"/>
    <property type="match status" value="3"/>
</dbReference>
<dbReference type="InterPro" id="IPR004155">
    <property type="entry name" value="PBS_lyase_HEAT"/>
</dbReference>
<comment type="caution">
    <text evidence="4">The sequence shown here is derived from an EMBL/GenBank/DDBJ whole genome shotgun (WGS) entry which is preliminary data.</text>
</comment>
<dbReference type="Pfam" id="PF03130">
    <property type="entry name" value="HEAT_PBS"/>
    <property type="match status" value="1"/>
</dbReference>
<dbReference type="InterPro" id="IPR000225">
    <property type="entry name" value="Armadillo"/>
</dbReference>
<dbReference type="PANTHER" id="PTHR12697:SF5">
    <property type="entry name" value="DEOXYHYPUSINE HYDROXYLASE"/>
    <property type="match status" value="1"/>
</dbReference>
<gene>
    <name evidence="4" type="ORF">PL9631_760051</name>
</gene>
<dbReference type="SUPFAM" id="SSF48371">
    <property type="entry name" value="ARM repeat"/>
    <property type="match status" value="4"/>
</dbReference>
<dbReference type="RefSeq" id="WP_083621517.1">
    <property type="nucleotide sequence ID" value="NZ_LR735018.1"/>
</dbReference>
<dbReference type="SMART" id="SM00567">
    <property type="entry name" value="EZ_HEAT"/>
    <property type="match status" value="18"/>
</dbReference>
<dbReference type="Gene3D" id="3.30.450.20">
    <property type="entry name" value="PAS domain"/>
    <property type="match status" value="1"/>
</dbReference>
<organism evidence="4 5">
    <name type="scientific">Planktothrix paucivesiculata PCC 9631</name>
    <dbReference type="NCBI Taxonomy" id="671071"/>
    <lineage>
        <taxon>Bacteria</taxon>
        <taxon>Bacillati</taxon>
        <taxon>Cyanobacteriota</taxon>
        <taxon>Cyanophyceae</taxon>
        <taxon>Oscillatoriophycideae</taxon>
        <taxon>Oscillatoriales</taxon>
        <taxon>Microcoleaceae</taxon>
        <taxon>Planktothrix</taxon>
    </lineage>
</organism>
<evidence type="ECO:0000256" key="1">
    <source>
        <dbReference type="ARBA" id="ARBA00022549"/>
    </source>
</evidence>
<keyword evidence="5" id="KW-1185">Reference proteome</keyword>
<dbReference type="Proteomes" id="UP000182190">
    <property type="component" value="Unassembled WGS sequence"/>
</dbReference>
<name>A0A7Z9E541_9CYAN</name>
<dbReference type="Pfam" id="PF13646">
    <property type="entry name" value="HEAT_2"/>
    <property type="match status" value="7"/>
</dbReference>
<keyword evidence="2" id="KW-0605">Phycobilisome</keyword>
<keyword evidence="1" id="KW-0042">Antenna complex</keyword>
<dbReference type="OrthoDB" id="438127at2"/>
<reference evidence="4" key="1">
    <citation type="submission" date="2019-10" db="EMBL/GenBank/DDBJ databases">
        <authorList>
            <consortium name="Genoscope - CEA"/>
            <person name="William W."/>
        </authorList>
    </citation>
    <scope>NUCLEOTIDE SEQUENCE [LARGE SCALE GENOMIC DNA]</scope>
    <source>
        <strain evidence="4">BBR_PRJEB10994</strain>
    </source>
</reference>
<dbReference type="SUPFAM" id="SSF55785">
    <property type="entry name" value="PYP-like sensor domain (PAS domain)"/>
    <property type="match status" value="1"/>
</dbReference>
<comment type="function">
    <text evidence="3">Catalyzes the hydroxylation of the N(6)-(4-aminobutyl)-L-lysine intermediate produced by deoxyhypusine synthase/DHPS on a critical lysine of the eukaryotic translation initiation factor 5A/eIF-5A. This is the second step of the post-translational modification of that lysine into an unusual amino acid residue named hypusine. Hypusination is unique to mature eIF-5A factor and is essential for its function.</text>
</comment>
<dbReference type="AlphaFoldDB" id="A0A7Z9E541"/>
<dbReference type="Gene3D" id="1.25.10.10">
    <property type="entry name" value="Leucine-rich Repeat Variant"/>
    <property type="match status" value="7"/>
</dbReference>
<evidence type="ECO:0000313" key="5">
    <source>
        <dbReference type="Proteomes" id="UP000182190"/>
    </source>
</evidence>
<dbReference type="InterPro" id="IPR011989">
    <property type="entry name" value="ARM-like"/>
</dbReference>
<dbReference type="GO" id="GO:0016491">
    <property type="term" value="F:oxidoreductase activity"/>
    <property type="evidence" value="ECO:0007669"/>
    <property type="project" value="TreeGrafter"/>
</dbReference>
<dbReference type="PANTHER" id="PTHR12697">
    <property type="entry name" value="PBS LYASE HEAT-LIKE PROTEIN"/>
    <property type="match status" value="1"/>
</dbReference>
<sequence length="1101" mass="120659">MTIGIFTTDINLTIRSWDSRLMELTGIGAEISCGQRITDLIPNLEQRGLLERFERVITEGVVETMAPGFHEYLIPCPPLISSKHFQYMQQRVTITPLREKNLIVGTIVTLEDVTVRREREADLRQNYQRQANSVSLDASHLGLTNEQHQNLLFSVSENLSQGLSSNTTDFMNALQESNWQIRQELVQQLTASYNPEITTELLRLLRQEHRNATIVNSVIQVLALSRVDLIPALIECLQDSDPELRIYAAQALGQRDDPRAIPHLILAVADPDSNVRYHAVEALGCLKARDAIDPLLEIAQSQDFFLAFPALDALMQIGDLSIAGRLMPLIQKTLNWRVRREAVDSLAMQDDPNLTQDLLRLLREQHRNPDILNSVLQVLTLSQIDPIPSLVVCLNDPDPDLRIYTALALGERHDPRAIPALIPLLDDPNINVRYHTIESLGHLRASEAVDKLIEVTQSGDFFLAFPALEALMKIGDTTIGPRIVDLLNDELLGNQVAEVLGVLGDADVVTPMAQFLNQPNNNQFPCSVGSLAIALAKIYERYQKEFGEGEFIADLTRRAVTDTGSQNLLDAIKTANPEELQSLALILGWLEGKNVAAALTELLSNPQLREPIVEALVKFGSDLTPLLITQLDAPDLETRKAVITVLGRIGSNRAVQALTNLLGEEGELVMVTTAALAQIGDGRAFEALLGLLGNPDSAVRLGAIAALNSLGHPALPQRVLHLLTDQDPIIRESAVKIAGYFAFSECIEALFNCIHDPEEKVRRAAIEHLPYIEDERVLPLLVKALREEVPSVRVAVAHALGDLDTTLVLPHLLTALQDQDSWVRYQAARSISRLDLSELLTSEDQTLAAVFDVLQHLVVTDFAYPVRAAATSALGYIGGDRAIPLLTSLVGVDVGDGDVARAAVMALGRIDSTEAVAPLLMALNSTNPERRLDALHAFRERGGEEAGVALQWMAAADPEEKVVQAAIESLSRMGTSEAIAALLELSVDPSSREACILALAGRNLDNSTRKEDYIEGISHGLNHIHPAVRCAVVEVLKRLKHPFASEILISALNDSDQNVRLSAVNALVYLGNRSCAEQLSILARNDTSAAVRRAAQKGIHQ</sequence>
<protein>
    <submittedName>
        <fullName evidence="4">PAS/PAC sensor protein</fullName>
    </submittedName>
</protein>
<accession>A0A7Z9E541</accession>
<proteinExistence type="predicted"/>
<dbReference type="GO" id="GO:0030089">
    <property type="term" value="C:phycobilisome"/>
    <property type="evidence" value="ECO:0007669"/>
    <property type="project" value="UniProtKB-KW"/>
</dbReference>
<evidence type="ECO:0000313" key="4">
    <source>
        <dbReference type="EMBL" id="VXD23776.1"/>
    </source>
</evidence>
<evidence type="ECO:0000256" key="2">
    <source>
        <dbReference type="ARBA" id="ARBA00022738"/>
    </source>
</evidence>
<dbReference type="EMBL" id="CZCS02000219">
    <property type="protein sequence ID" value="VXD23776.1"/>
    <property type="molecule type" value="Genomic_DNA"/>
</dbReference>
<dbReference type="InterPro" id="IPR035965">
    <property type="entry name" value="PAS-like_dom_sf"/>
</dbReference>
<evidence type="ECO:0000256" key="3">
    <source>
        <dbReference type="ARBA" id="ARBA00045876"/>
    </source>
</evidence>
<dbReference type="InterPro" id="IPR021133">
    <property type="entry name" value="HEAT_type_2"/>
</dbReference>